<feature type="transmembrane region" description="Helical" evidence="1">
    <location>
        <begin position="18"/>
        <end position="38"/>
    </location>
</feature>
<evidence type="ECO:0000313" key="2">
    <source>
        <dbReference type="EMBL" id="PTX75686.1"/>
    </source>
</evidence>
<protein>
    <submittedName>
        <fullName evidence="2">Uncharacterized protein</fullName>
    </submittedName>
</protein>
<sequence>MDFAIIAGFATIFSDPVVLLYILGGVLAGVFVGALPGLTATRHPDANRGLLWRHLRGLIVGDPVAHALHTCGGGNDA</sequence>
<proteinExistence type="predicted"/>
<reference evidence="2 3" key="1">
    <citation type="submission" date="2018-04" db="EMBL/GenBank/DDBJ databases">
        <title>Genomic Encyclopedia of Archaeal and Bacterial Type Strains, Phase II (KMG-II): from individual species to whole genera.</title>
        <authorList>
            <person name="Goeker M."/>
        </authorList>
    </citation>
    <scope>NUCLEOTIDE SEQUENCE [LARGE SCALE GENOMIC DNA]</scope>
    <source>
        <strain evidence="2 3">DSM 12244</strain>
    </source>
</reference>
<organism evidence="2 3">
    <name type="scientific">Sulfitobacter mediterraneus</name>
    <dbReference type="NCBI Taxonomy" id="83219"/>
    <lineage>
        <taxon>Bacteria</taxon>
        <taxon>Pseudomonadati</taxon>
        <taxon>Pseudomonadota</taxon>
        <taxon>Alphaproteobacteria</taxon>
        <taxon>Rhodobacterales</taxon>
        <taxon>Roseobacteraceae</taxon>
        <taxon>Sulfitobacter</taxon>
    </lineage>
</organism>
<dbReference type="EMBL" id="QBKU01000001">
    <property type="protein sequence ID" value="PTX75686.1"/>
    <property type="molecule type" value="Genomic_DNA"/>
</dbReference>
<name>A0A2T6CJL9_9RHOB</name>
<keyword evidence="1" id="KW-0812">Transmembrane</keyword>
<evidence type="ECO:0000256" key="1">
    <source>
        <dbReference type="SAM" id="Phobius"/>
    </source>
</evidence>
<comment type="caution">
    <text evidence="2">The sequence shown here is derived from an EMBL/GenBank/DDBJ whole genome shotgun (WGS) entry which is preliminary data.</text>
</comment>
<dbReference type="RefSeq" id="WP_051544570.1">
    <property type="nucleotide sequence ID" value="NZ_QBKU01000001.1"/>
</dbReference>
<accession>A0A2T6CJL9</accession>
<keyword evidence="1" id="KW-1133">Transmembrane helix</keyword>
<keyword evidence="1" id="KW-0472">Membrane</keyword>
<evidence type="ECO:0000313" key="3">
    <source>
        <dbReference type="Proteomes" id="UP000244092"/>
    </source>
</evidence>
<gene>
    <name evidence="2" type="ORF">C8N31_101343</name>
</gene>
<dbReference type="Proteomes" id="UP000244092">
    <property type="component" value="Unassembled WGS sequence"/>
</dbReference>
<dbReference type="AlphaFoldDB" id="A0A2T6CJL9"/>